<dbReference type="SUPFAM" id="SSF53335">
    <property type="entry name" value="S-adenosyl-L-methionine-dependent methyltransferases"/>
    <property type="match status" value="1"/>
</dbReference>
<sequence>MDKESLYDTTVKQLISQNLNTEEKTKLYNDWSSTYELNLKQFGYAANSKCSEVICKYYPENRENIVLLDVGAGTGFLAEELASKGFKTIDGLDPSPGMLKEAEKKKLYRNVFCSYFTSQPLPFFKQDSFDLLAVVGSFNTGHIPYDAIIEMIRITKPGGIICISNRRSPFYESSDYVDKFFPLCDQLEKEGKWSKEEITTYDGFMENADGIIIVYRVK</sequence>
<dbReference type="EMBL" id="CACVKT020009002">
    <property type="protein sequence ID" value="CAC5419190.1"/>
    <property type="molecule type" value="Genomic_DNA"/>
</dbReference>
<reference evidence="2 3" key="1">
    <citation type="submission" date="2020-06" db="EMBL/GenBank/DDBJ databases">
        <authorList>
            <person name="Li R."/>
            <person name="Bekaert M."/>
        </authorList>
    </citation>
    <scope>NUCLEOTIDE SEQUENCE [LARGE SCALE GENOMIC DNA]</scope>
    <source>
        <strain evidence="3">wild</strain>
    </source>
</reference>
<feature type="domain" description="Methyltransferase type 11" evidence="1">
    <location>
        <begin position="68"/>
        <end position="163"/>
    </location>
</feature>
<dbReference type="PANTHER" id="PTHR43591">
    <property type="entry name" value="METHYLTRANSFERASE"/>
    <property type="match status" value="1"/>
</dbReference>
<dbReference type="GO" id="GO:0008757">
    <property type="term" value="F:S-adenosylmethionine-dependent methyltransferase activity"/>
    <property type="evidence" value="ECO:0007669"/>
    <property type="project" value="InterPro"/>
</dbReference>
<organism evidence="2 3">
    <name type="scientific">Mytilus coruscus</name>
    <name type="common">Sea mussel</name>
    <dbReference type="NCBI Taxonomy" id="42192"/>
    <lineage>
        <taxon>Eukaryota</taxon>
        <taxon>Metazoa</taxon>
        <taxon>Spiralia</taxon>
        <taxon>Lophotrochozoa</taxon>
        <taxon>Mollusca</taxon>
        <taxon>Bivalvia</taxon>
        <taxon>Autobranchia</taxon>
        <taxon>Pteriomorphia</taxon>
        <taxon>Mytilida</taxon>
        <taxon>Mytiloidea</taxon>
        <taxon>Mytilidae</taxon>
        <taxon>Mytilinae</taxon>
        <taxon>Mytilus</taxon>
    </lineage>
</organism>
<dbReference type="InterPro" id="IPR029063">
    <property type="entry name" value="SAM-dependent_MTases_sf"/>
</dbReference>
<protein>
    <recommendedName>
        <fullName evidence="1">Methyltransferase type 11 domain-containing protein</fullName>
    </recommendedName>
</protein>
<evidence type="ECO:0000313" key="2">
    <source>
        <dbReference type="EMBL" id="CAC5419190.1"/>
    </source>
</evidence>
<dbReference type="Gene3D" id="3.40.50.150">
    <property type="entry name" value="Vaccinia Virus protein VP39"/>
    <property type="match status" value="1"/>
</dbReference>
<dbReference type="Pfam" id="PF08241">
    <property type="entry name" value="Methyltransf_11"/>
    <property type="match status" value="1"/>
</dbReference>
<keyword evidence="3" id="KW-1185">Reference proteome</keyword>
<dbReference type="Proteomes" id="UP000507470">
    <property type="component" value="Unassembled WGS sequence"/>
</dbReference>
<evidence type="ECO:0000313" key="3">
    <source>
        <dbReference type="Proteomes" id="UP000507470"/>
    </source>
</evidence>
<gene>
    <name evidence="2" type="ORF">MCOR_51569</name>
</gene>
<evidence type="ECO:0000259" key="1">
    <source>
        <dbReference type="Pfam" id="PF08241"/>
    </source>
</evidence>
<dbReference type="InterPro" id="IPR013216">
    <property type="entry name" value="Methyltransf_11"/>
</dbReference>
<dbReference type="AlphaFoldDB" id="A0A6J8EFD9"/>
<dbReference type="CDD" id="cd02440">
    <property type="entry name" value="AdoMet_MTases"/>
    <property type="match status" value="1"/>
</dbReference>
<dbReference type="PANTHER" id="PTHR43591:SF101">
    <property type="entry name" value="METHYLTRANSFERASE-LIKE PROTEIN 27"/>
    <property type="match status" value="1"/>
</dbReference>
<proteinExistence type="predicted"/>
<accession>A0A6J8EFD9</accession>
<name>A0A6J8EFD9_MYTCO</name>
<dbReference type="OrthoDB" id="2019266at2759"/>